<feature type="transmembrane region" description="Helical" evidence="1">
    <location>
        <begin position="82"/>
        <end position="101"/>
    </location>
</feature>
<dbReference type="Pfam" id="PF07690">
    <property type="entry name" value="MFS_1"/>
    <property type="match status" value="1"/>
</dbReference>
<dbReference type="RefSeq" id="WP_181755564.1">
    <property type="nucleotide sequence ID" value="NZ_JACEOG010000001.1"/>
</dbReference>
<dbReference type="Proteomes" id="UP000550354">
    <property type="component" value="Unassembled WGS sequence"/>
</dbReference>
<feature type="transmembrane region" description="Helical" evidence="1">
    <location>
        <begin position="213"/>
        <end position="237"/>
    </location>
</feature>
<dbReference type="EMBL" id="JACEOG010000001">
    <property type="protein sequence ID" value="MBA4608799.1"/>
    <property type="molecule type" value="Genomic_DNA"/>
</dbReference>
<dbReference type="InterPro" id="IPR036259">
    <property type="entry name" value="MFS_trans_sf"/>
</dbReference>
<dbReference type="GO" id="GO:0022857">
    <property type="term" value="F:transmembrane transporter activity"/>
    <property type="evidence" value="ECO:0007669"/>
    <property type="project" value="InterPro"/>
</dbReference>
<dbReference type="AlphaFoldDB" id="A0A838XBD9"/>
<feature type="transmembrane region" description="Helical" evidence="1">
    <location>
        <begin position="304"/>
        <end position="326"/>
    </location>
</feature>
<keyword evidence="3" id="KW-1185">Reference proteome</keyword>
<dbReference type="Gene3D" id="1.20.1250.20">
    <property type="entry name" value="MFS general substrate transporter like domains"/>
    <property type="match status" value="1"/>
</dbReference>
<dbReference type="PANTHER" id="PTHR23542:SF1">
    <property type="entry name" value="MAJOR FACILITATOR SUPERFAMILY (MFS) PROFILE DOMAIN-CONTAINING PROTEIN"/>
    <property type="match status" value="1"/>
</dbReference>
<organism evidence="2 3">
    <name type="scientific">Aeromicrobium phoceense</name>
    <dbReference type="NCBI Taxonomy" id="2754045"/>
    <lineage>
        <taxon>Bacteria</taxon>
        <taxon>Bacillati</taxon>
        <taxon>Actinomycetota</taxon>
        <taxon>Actinomycetes</taxon>
        <taxon>Propionibacteriales</taxon>
        <taxon>Nocardioidaceae</taxon>
        <taxon>Aeromicrobium</taxon>
    </lineage>
</organism>
<keyword evidence="1" id="KW-1133">Transmembrane helix</keyword>
<dbReference type="SUPFAM" id="SSF103473">
    <property type="entry name" value="MFS general substrate transporter"/>
    <property type="match status" value="1"/>
</dbReference>
<feature type="transmembrane region" description="Helical" evidence="1">
    <location>
        <begin position="249"/>
        <end position="269"/>
    </location>
</feature>
<feature type="transmembrane region" description="Helical" evidence="1">
    <location>
        <begin position="145"/>
        <end position="167"/>
    </location>
</feature>
<feature type="transmembrane region" description="Helical" evidence="1">
    <location>
        <begin position="338"/>
        <end position="361"/>
    </location>
</feature>
<keyword evidence="1" id="KW-0812">Transmembrane</keyword>
<protein>
    <submittedName>
        <fullName evidence="2">MFS transporter</fullName>
    </submittedName>
</protein>
<dbReference type="PANTHER" id="PTHR23542">
    <property type="match status" value="1"/>
</dbReference>
<evidence type="ECO:0000313" key="2">
    <source>
        <dbReference type="EMBL" id="MBA4608799.1"/>
    </source>
</evidence>
<sequence>MSLDMFSAYSTILATPGAPAFTTAGALGRLPLSMTGLGIVLLVSGRTGDYAPAGLVMAVYVVTSAFFAPVQGRLADRLGQAPVLVAAGALFASGIVIPLSAGDITPWGAAAGAVIAGLGAPQTGNMVRARWTHVLPDRSRLQTAFALEAVLDEVVFIVGPVLVTILTLSVLDWSGLAVAGVAAIVGAWGLALQRSTQPRHRPQADGPREPLPWFLLGPLVVAACGLGVLFGAAEVLVVAFTEEQGRPGAAGVVLAIFSAGSLAAGLVIGAQPPPADPVRRLRISTLGLLVFLSPLPFAPNIALLAVGFGLAGLMLSPTLITAVHLVELTVPQSRLTEALTWTTTGMSAGTAGGAALAGLIVDRWSASAGFVLPIVAALMTTTVAMLYRAPEPAPADSQA</sequence>
<name>A0A838XBD9_9ACTN</name>
<keyword evidence="1" id="KW-0472">Membrane</keyword>
<accession>A0A838XBD9</accession>
<feature type="transmembrane region" description="Helical" evidence="1">
    <location>
        <begin position="173"/>
        <end position="192"/>
    </location>
</feature>
<comment type="caution">
    <text evidence="2">The sequence shown here is derived from an EMBL/GenBank/DDBJ whole genome shotgun (WGS) entry which is preliminary data.</text>
</comment>
<feature type="transmembrane region" description="Helical" evidence="1">
    <location>
        <begin position="367"/>
        <end position="387"/>
    </location>
</feature>
<reference evidence="2 3" key="1">
    <citation type="submission" date="2020-07" db="EMBL/GenBank/DDBJ databases">
        <title>Draft genome and description of Aeromicrobium phoceense strain Marseille-Q0843 isolated from healthy skin swab.</title>
        <authorList>
            <person name="Boxberger M."/>
            <person name="La Scola B."/>
        </authorList>
    </citation>
    <scope>NUCLEOTIDE SEQUENCE [LARGE SCALE GENOMIC DNA]</scope>
    <source>
        <strain evidence="2 3">Marseille-Q0843</strain>
    </source>
</reference>
<feature type="transmembrane region" description="Helical" evidence="1">
    <location>
        <begin position="50"/>
        <end position="70"/>
    </location>
</feature>
<gene>
    <name evidence="2" type="ORF">H1W00_09970</name>
</gene>
<proteinExistence type="predicted"/>
<evidence type="ECO:0000256" key="1">
    <source>
        <dbReference type="SAM" id="Phobius"/>
    </source>
</evidence>
<dbReference type="InterPro" id="IPR011701">
    <property type="entry name" value="MFS"/>
</dbReference>
<feature type="transmembrane region" description="Helical" evidence="1">
    <location>
        <begin position="107"/>
        <end position="124"/>
    </location>
</feature>
<evidence type="ECO:0000313" key="3">
    <source>
        <dbReference type="Proteomes" id="UP000550354"/>
    </source>
</evidence>